<feature type="region of interest" description="Disordered" evidence="1">
    <location>
        <begin position="1"/>
        <end position="30"/>
    </location>
</feature>
<comment type="caution">
    <text evidence="2">The sequence shown here is derived from an EMBL/GenBank/DDBJ whole genome shotgun (WGS) entry which is preliminary data.</text>
</comment>
<accession>A0A699UV11</accession>
<sequence>MEHPNDLTNFVPPTPHDLPISGGHKPRSDEVRPNLLELMITCTQLSNRVLDLEEVQTTQDKVITILKLRVKSLEKKQKARTSQLINRRLFKGRVETHTDKRLGKDASKHGRNDDKTKELNLIDGVDT</sequence>
<dbReference type="EMBL" id="BKCJ011358724">
    <property type="protein sequence ID" value="GFD25188.1"/>
    <property type="molecule type" value="Genomic_DNA"/>
</dbReference>
<feature type="region of interest" description="Disordered" evidence="1">
    <location>
        <begin position="96"/>
        <end position="127"/>
    </location>
</feature>
<reference evidence="2" key="1">
    <citation type="journal article" date="2019" name="Sci. Rep.">
        <title>Draft genome of Tanacetum cinerariifolium, the natural source of mosquito coil.</title>
        <authorList>
            <person name="Yamashiro T."/>
            <person name="Shiraishi A."/>
            <person name="Satake H."/>
            <person name="Nakayama K."/>
        </authorList>
    </citation>
    <scope>NUCLEOTIDE SEQUENCE</scope>
</reference>
<evidence type="ECO:0000256" key="1">
    <source>
        <dbReference type="SAM" id="MobiDB-lite"/>
    </source>
</evidence>
<evidence type="ECO:0000313" key="2">
    <source>
        <dbReference type="EMBL" id="GFD25188.1"/>
    </source>
</evidence>
<name>A0A699UV11_TANCI</name>
<organism evidence="2">
    <name type="scientific">Tanacetum cinerariifolium</name>
    <name type="common">Dalmatian daisy</name>
    <name type="synonym">Chrysanthemum cinerariifolium</name>
    <dbReference type="NCBI Taxonomy" id="118510"/>
    <lineage>
        <taxon>Eukaryota</taxon>
        <taxon>Viridiplantae</taxon>
        <taxon>Streptophyta</taxon>
        <taxon>Embryophyta</taxon>
        <taxon>Tracheophyta</taxon>
        <taxon>Spermatophyta</taxon>
        <taxon>Magnoliopsida</taxon>
        <taxon>eudicotyledons</taxon>
        <taxon>Gunneridae</taxon>
        <taxon>Pentapetalae</taxon>
        <taxon>asterids</taxon>
        <taxon>campanulids</taxon>
        <taxon>Asterales</taxon>
        <taxon>Asteraceae</taxon>
        <taxon>Asteroideae</taxon>
        <taxon>Anthemideae</taxon>
        <taxon>Anthemidinae</taxon>
        <taxon>Tanacetum</taxon>
    </lineage>
</organism>
<proteinExistence type="predicted"/>
<feature type="compositionally biased region" description="Basic and acidic residues" evidence="1">
    <location>
        <begin position="96"/>
        <end position="120"/>
    </location>
</feature>
<gene>
    <name evidence="2" type="ORF">Tci_897157</name>
</gene>
<dbReference type="AlphaFoldDB" id="A0A699UV11"/>
<protein>
    <submittedName>
        <fullName evidence="2">Uncharacterized protein</fullName>
    </submittedName>
</protein>